<feature type="domain" description="FAD-binding" evidence="6">
    <location>
        <begin position="13"/>
        <end position="80"/>
    </location>
</feature>
<dbReference type="Gene3D" id="3.50.50.60">
    <property type="entry name" value="FAD/NAD(P)-binding domain"/>
    <property type="match status" value="2"/>
</dbReference>
<dbReference type="AlphaFoldDB" id="A0A9P6SWM3"/>
<evidence type="ECO:0000256" key="1">
    <source>
        <dbReference type="ARBA" id="ARBA00007992"/>
    </source>
</evidence>
<sequence>MSFERSQDKVHPTVMIVGGGLGGLLLGILLGQINIPYHIFERSKETHCLGGVMTMSANILPVFEQLGLLEDIMKFSKIYKATDVYNGDMTKLATQDRMFLKEALFEFFRKQIPPKNINLNKKVLRSEERDGRTIIHCSDDTSYEGDILIGADGAYSGVRRRLYKRLNDLELLPQVDLEDSSIGYTFVVGVAEPKNPEKYPELKDPTANFPIVVDGGNKIWSAVCAPDNQICWTLSLQLPEKEVKSHQFRNSQFGPESIESMTNEFEDDLCPHGGKMGDLIADTPKDRISKVFLEEKIFKTWYHGRTVLIGDAVHKSLEDSQNQLLMQPAGRLEIGREDIAPNLVQIHPKMYLQESDFEKSRVSSYNFLASTSEGNPPAVLIAGAGLGGLMLAILFERINIPYHIFERAKELHQLGGVMTLGASILPVFEQLGLLEEIMKMSKIFEALELHHPDTNEKATLDRTFLKEAVGYHSILFARPNLYELLLSQVPAEKISLNKKVLHIKESEDRVAIHCSDGTTYEGDILIGADGAYSGVRQSLYKSLDEQGLLPKTDLDGFSIGYTIMVGIADPKEPEKYPALNGPSSRFPIVIGGNYKTWAAVCTPGNKICWTLANQISEEEAIAQHFRNSEWGPEANEAMIKEFEDHVCTLGGTMGDIIKDTPRDRISKVFLEEKVFKTWYHGRTVLVGDAVHKLQPAGGLGACNTFQDTVVLVNYLHEMKDTSLKSITAAYKKYYNDRYYRVQEQFERSHSVARLFFGQTWTERMMRLFMFKCVPTLLMNRAVAKSLEYHPVISWLPPATTSNSEAVSYQGSTNEDQ</sequence>
<dbReference type="Proteomes" id="UP000703661">
    <property type="component" value="Unassembled WGS sequence"/>
</dbReference>
<keyword evidence="3" id="KW-0274">FAD</keyword>
<evidence type="ECO:0000256" key="3">
    <source>
        <dbReference type="ARBA" id="ARBA00022827"/>
    </source>
</evidence>
<keyword evidence="5" id="KW-1133">Transmembrane helix</keyword>
<dbReference type="GO" id="GO:0071949">
    <property type="term" value="F:FAD binding"/>
    <property type="evidence" value="ECO:0007669"/>
    <property type="project" value="InterPro"/>
</dbReference>
<evidence type="ECO:0000313" key="7">
    <source>
        <dbReference type="EMBL" id="KAG0008660.1"/>
    </source>
</evidence>
<evidence type="ECO:0000256" key="2">
    <source>
        <dbReference type="ARBA" id="ARBA00022630"/>
    </source>
</evidence>
<evidence type="ECO:0000313" key="8">
    <source>
        <dbReference type="Proteomes" id="UP000703661"/>
    </source>
</evidence>
<name>A0A9P6SWM3_9FUNG</name>
<feature type="transmembrane region" description="Helical" evidence="5">
    <location>
        <begin position="12"/>
        <end position="33"/>
    </location>
</feature>
<dbReference type="Pfam" id="PF01494">
    <property type="entry name" value="FAD_binding_3"/>
    <property type="match status" value="2"/>
</dbReference>
<keyword evidence="8" id="KW-1185">Reference proteome</keyword>
<keyword evidence="4" id="KW-0560">Oxidoreductase</keyword>
<organism evidence="7 8">
    <name type="scientific">Entomortierella chlamydospora</name>
    <dbReference type="NCBI Taxonomy" id="101097"/>
    <lineage>
        <taxon>Eukaryota</taxon>
        <taxon>Fungi</taxon>
        <taxon>Fungi incertae sedis</taxon>
        <taxon>Mucoromycota</taxon>
        <taxon>Mortierellomycotina</taxon>
        <taxon>Mortierellomycetes</taxon>
        <taxon>Mortierellales</taxon>
        <taxon>Mortierellaceae</taxon>
        <taxon>Entomortierella</taxon>
    </lineage>
</organism>
<dbReference type="InterPro" id="IPR050562">
    <property type="entry name" value="FAD_mOase_fung"/>
</dbReference>
<comment type="caution">
    <text evidence="7">The sequence shown here is derived from an EMBL/GenBank/DDBJ whole genome shotgun (WGS) entry which is preliminary data.</text>
</comment>
<dbReference type="GO" id="GO:0004497">
    <property type="term" value="F:monooxygenase activity"/>
    <property type="evidence" value="ECO:0007669"/>
    <property type="project" value="InterPro"/>
</dbReference>
<gene>
    <name evidence="7" type="ORF">BGZ80_003200</name>
</gene>
<dbReference type="PANTHER" id="PTHR47356">
    <property type="entry name" value="FAD-DEPENDENT MONOOXYGENASE ASQG-RELATED"/>
    <property type="match status" value="1"/>
</dbReference>
<dbReference type="SUPFAM" id="SSF51905">
    <property type="entry name" value="FAD/NAD(P)-binding domain"/>
    <property type="match status" value="2"/>
</dbReference>
<feature type="domain" description="FAD-binding" evidence="6">
    <location>
        <begin position="378"/>
        <end position="722"/>
    </location>
</feature>
<keyword evidence="5" id="KW-0812">Transmembrane</keyword>
<evidence type="ECO:0000259" key="6">
    <source>
        <dbReference type="Pfam" id="PF01494"/>
    </source>
</evidence>
<evidence type="ECO:0000256" key="4">
    <source>
        <dbReference type="ARBA" id="ARBA00023002"/>
    </source>
</evidence>
<protein>
    <recommendedName>
        <fullName evidence="6">FAD-binding domain-containing protein</fullName>
    </recommendedName>
</protein>
<accession>A0A9P6SWM3</accession>
<reference evidence="7" key="1">
    <citation type="journal article" date="2020" name="Fungal Divers.">
        <title>Resolving the Mortierellaceae phylogeny through synthesis of multi-gene phylogenetics and phylogenomics.</title>
        <authorList>
            <person name="Vandepol N."/>
            <person name="Liber J."/>
            <person name="Desiro A."/>
            <person name="Na H."/>
            <person name="Kennedy M."/>
            <person name="Barry K."/>
            <person name="Grigoriev I.V."/>
            <person name="Miller A.N."/>
            <person name="O'Donnell K."/>
            <person name="Stajich J.E."/>
            <person name="Bonito G."/>
        </authorList>
    </citation>
    <scope>NUCLEOTIDE SEQUENCE</scope>
    <source>
        <strain evidence="7">NRRL 2769</strain>
    </source>
</reference>
<proteinExistence type="inferred from homology"/>
<comment type="similarity">
    <text evidence="1">Belongs to the paxM FAD-dependent monooxygenase family.</text>
</comment>
<dbReference type="InterPro" id="IPR002938">
    <property type="entry name" value="FAD-bd"/>
</dbReference>
<dbReference type="PANTHER" id="PTHR47356:SF2">
    <property type="entry name" value="FAD-BINDING DOMAIN-CONTAINING PROTEIN-RELATED"/>
    <property type="match status" value="1"/>
</dbReference>
<evidence type="ECO:0000256" key="5">
    <source>
        <dbReference type="SAM" id="Phobius"/>
    </source>
</evidence>
<keyword evidence="5" id="KW-0472">Membrane</keyword>
<dbReference type="PRINTS" id="PR00420">
    <property type="entry name" value="RNGMNOXGNASE"/>
</dbReference>
<dbReference type="InterPro" id="IPR036188">
    <property type="entry name" value="FAD/NAD-bd_sf"/>
</dbReference>
<dbReference type="EMBL" id="JAAAID010001834">
    <property type="protein sequence ID" value="KAG0008660.1"/>
    <property type="molecule type" value="Genomic_DNA"/>
</dbReference>
<keyword evidence="2" id="KW-0285">Flavoprotein</keyword>